<protein>
    <submittedName>
        <fullName evidence="2">Uncharacterized protein</fullName>
    </submittedName>
</protein>
<evidence type="ECO:0000313" key="2">
    <source>
        <dbReference type="EMBL" id="GFT49640.1"/>
    </source>
</evidence>
<evidence type="ECO:0000313" key="3">
    <source>
        <dbReference type="Proteomes" id="UP000887013"/>
    </source>
</evidence>
<reference evidence="2" key="1">
    <citation type="submission" date="2020-08" db="EMBL/GenBank/DDBJ databases">
        <title>Multicomponent nature underlies the extraordinary mechanical properties of spider dragline silk.</title>
        <authorList>
            <person name="Kono N."/>
            <person name="Nakamura H."/>
            <person name="Mori M."/>
            <person name="Yoshida Y."/>
            <person name="Ohtoshi R."/>
            <person name="Malay A.D."/>
            <person name="Moran D.A.P."/>
            <person name="Tomita M."/>
            <person name="Numata K."/>
            <person name="Arakawa K."/>
        </authorList>
    </citation>
    <scope>NUCLEOTIDE SEQUENCE</scope>
</reference>
<gene>
    <name evidence="2" type="ORF">NPIL_27421</name>
</gene>
<dbReference type="Proteomes" id="UP000887013">
    <property type="component" value="Unassembled WGS sequence"/>
</dbReference>
<keyword evidence="3" id="KW-1185">Reference proteome</keyword>
<keyword evidence="1" id="KW-1133">Transmembrane helix</keyword>
<feature type="transmembrane region" description="Helical" evidence="1">
    <location>
        <begin position="80"/>
        <end position="103"/>
    </location>
</feature>
<proteinExistence type="predicted"/>
<dbReference type="AlphaFoldDB" id="A0A8X6P729"/>
<comment type="caution">
    <text evidence="2">The sequence shown here is derived from an EMBL/GenBank/DDBJ whole genome shotgun (WGS) entry which is preliminary data.</text>
</comment>
<keyword evidence="1" id="KW-0472">Membrane</keyword>
<keyword evidence="1" id="KW-0812">Transmembrane</keyword>
<accession>A0A8X6P729</accession>
<name>A0A8X6P729_NEPPI</name>
<evidence type="ECO:0000256" key="1">
    <source>
        <dbReference type="SAM" id="Phobius"/>
    </source>
</evidence>
<organism evidence="2 3">
    <name type="scientific">Nephila pilipes</name>
    <name type="common">Giant wood spider</name>
    <name type="synonym">Nephila maculata</name>
    <dbReference type="NCBI Taxonomy" id="299642"/>
    <lineage>
        <taxon>Eukaryota</taxon>
        <taxon>Metazoa</taxon>
        <taxon>Ecdysozoa</taxon>
        <taxon>Arthropoda</taxon>
        <taxon>Chelicerata</taxon>
        <taxon>Arachnida</taxon>
        <taxon>Araneae</taxon>
        <taxon>Araneomorphae</taxon>
        <taxon>Entelegynae</taxon>
        <taxon>Araneoidea</taxon>
        <taxon>Nephilidae</taxon>
        <taxon>Nephila</taxon>
    </lineage>
</organism>
<sequence length="109" mass="12885">MMRICRHRKFTFNCWEKDIVNQVFKDKGLIFQGNTLAISLADGKQTTNEDFTTQLMVDIEGRSVMTRFIILRKKKGNLTLLEINFLSYVGLVLDVMNACWYFWDNRTHK</sequence>
<dbReference type="EMBL" id="BMAW01016547">
    <property type="protein sequence ID" value="GFT49640.1"/>
    <property type="molecule type" value="Genomic_DNA"/>
</dbReference>